<organism evidence="2 3">
    <name type="scientific">Nocardioides iriomotensis</name>
    <dbReference type="NCBI Taxonomy" id="715784"/>
    <lineage>
        <taxon>Bacteria</taxon>
        <taxon>Bacillati</taxon>
        <taxon>Actinomycetota</taxon>
        <taxon>Actinomycetes</taxon>
        <taxon>Propionibacteriales</taxon>
        <taxon>Nocardioidaceae</taxon>
        <taxon>Nocardioides</taxon>
    </lineage>
</organism>
<dbReference type="Proteomes" id="UP000291189">
    <property type="component" value="Unassembled WGS sequence"/>
</dbReference>
<gene>
    <name evidence="2" type="ORF">ETU37_04300</name>
</gene>
<dbReference type="RefSeq" id="WP_129985666.1">
    <property type="nucleotide sequence ID" value="NZ_SDPU01000012.1"/>
</dbReference>
<dbReference type="AlphaFoldDB" id="A0A4Q5J6H0"/>
<keyword evidence="3" id="KW-1185">Reference proteome</keyword>
<dbReference type="CDD" id="cd04301">
    <property type="entry name" value="NAT_SF"/>
    <property type="match status" value="1"/>
</dbReference>
<dbReference type="GO" id="GO:0016747">
    <property type="term" value="F:acyltransferase activity, transferring groups other than amino-acyl groups"/>
    <property type="evidence" value="ECO:0007669"/>
    <property type="project" value="InterPro"/>
</dbReference>
<dbReference type="InterPro" id="IPR000182">
    <property type="entry name" value="GNAT_dom"/>
</dbReference>
<evidence type="ECO:0000313" key="2">
    <source>
        <dbReference type="EMBL" id="RYU14134.1"/>
    </source>
</evidence>
<accession>A0A4Q5J6H0</accession>
<dbReference type="PROSITE" id="PS51186">
    <property type="entry name" value="GNAT"/>
    <property type="match status" value="1"/>
</dbReference>
<dbReference type="InterPro" id="IPR016181">
    <property type="entry name" value="Acyl_CoA_acyltransferase"/>
</dbReference>
<dbReference type="PANTHER" id="PTHR39173">
    <property type="entry name" value="ACETYLTRANSFERASE"/>
    <property type="match status" value="1"/>
</dbReference>
<keyword evidence="2" id="KW-0808">Transferase</keyword>
<sequence length="183" mass="20317">MGTFRLVDPDPGFQRSFLDAADEFVASGQPSYAGIVHLPEAGVVFTREGLEEPAEFARLVAYLLGDRREDSPRPDGWVPATVKWIVEDDEYVGRVSLRHRLTPDLLTWGGHIGYGVRPSARGRGAATYALRAMLEVAGGRGIARALVTCDVDNEASRRTIERNGGVYEDTREGKLRYWVRTRP</sequence>
<dbReference type="Gene3D" id="3.40.630.30">
    <property type="match status" value="1"/>
</dbReference>
<reference evidence="2 3" key="1">
    <citation type="submission" date="2019-01" db="EMBL/GenBank/DDBJ databases">
        <title>Nocardioides guangzhouensis sp. nov., an actinobacterium isolated from soil.</title>
        <authorList>
            <person name="Fu Y."/>
            <person name="Cai Y."/>
            <person name="Lin Z."/>
            <person name="Chen P."/>
        </authorList>
    </citation>
    <scope>NUCLEOTIDE SEQUENCE [LARGE SCALE GENOMIC DNA]</scope>
    <source>
        <strain evidence="2 3">NBRC 105384</strain>
    </source>
</reference>
<dbReference type="SUPFAM" id="SSF55729">
    <property type="entry name" value="Acyl-CoA N-acyltransferases (Nat)"/>
    <property type="match status" value="1"/>
</dbReference>
<feature type="domain" description="N-acetyltransferase" evidence="1">
    <location>
        <begin position="33"/>
        <end position="183"/>
    </location>
</feature>
<comment type="caution">
    <text evidence="2">The sequence shown here is derived from an EMBL/GenBank/DDBJ whole genome shotgun (WGS) entry which is preliminary data.</text>
</comment>
<protein>
    <submittedName>
        <fullName evidence="2">GNAT family N-acetyltransferase</fullName>
    </submittedName>
</protein>
<dbReference type="OrthoDB" id="9797989at2"/>
<evidence type="ECO:0000313" key="3">
    <source>
        <dbReference type="Proteomes" id="UP000291189"/>
    </source>
</evidence>
<dbReference type="PANTHER" id="PTHR39173:SF1">
    <property type="entry name" value="ACETYLTRANSFERASE"/>
    <property type="match status" value="1"/>
</dbReference>
<dbReference type="EMBL" id="SDPU01000012">
    <property type="protein sequence ID" value="RYU14134.1"/>
    <property type="molecule type" value="Genomic_DNA"/>
</dbReference>
<proteinExistence type="predicted"/>
<evidence type="ECO:0000259" key="1">
    <source>
        <dbReference type="PROSITE" id="PS51186"/>
    </source>
</evidence>
<dbReference type="Pfam" id="PF13302">
    <property type="entry name" value="Acetyltransf_3"/>
    <property type="match status" value="1"/>
</dbReference>
<name>A0A4Q5J6H0_9ACTN</name>